<name>A0A0G1M4U9_9BACT</name>
<evidence type="ECO:0000313" key="2">
    <source>
        <dbReference type="Proteomes" id="UP000034264"/>
    </source>
</evidence>
<protein>
    <submittedName>
        <fullName evidence="1">Methyltransferase</fullName>
    </submittedName>
</protein>
<reference evidence="1 2" key="1">
    <citation type="journal article" date="2015" name="Nature">
        <title>rRNA introns, odd ribosomes, and small enigmatic genomes across a large radiation of phyla.</title>
        <authorList>
            <person name="Brown C.T."/>
            <person name="Hug L.A."/>
            <person name="Thomas B.C."/>
            <person name="Sharon I."/>
            <person name="Castelle C.J."/>
            <person name="Singh A."/>
            <person name="Wilkins M.J."/>
            <person name="Williams K.H."/>
            <person name="Banfield J.F."/>
        </authorList>
    </citation>
    <scope>NUCLEOTIDE SEQUENCE [LARGE SCALE GENOMIC DNA]</scope>
</reference>
<dbReference type="PATRIC" id="fig|1618366.3.peg.218"/>
<keyword evidence="1" id="KW-0489">Methyltransferase</keyword>
<dbReference type="PANTHER" id="PTHR43861">
    <property type="entry name" value="TRANS-ACONITATE 2-METHYLTRANSFERASE-RELATED"/>
    <property type="match status" value="1"/>
</dbReference>
<keyword evidence="1" id="KW-0808">Transferase</keyword>
<proteinExistence type="predicted"/>
<organism evidence="1 2">
    <name type="scientific">Candidatus Amesbacteria bacterium GW2011_GWC2_45_19</name>
    <dbReference type="NCBI Taxonomy" id="1618366"/>
    <lineage>
        <taxon>Bacteria</taxon>
        <taxon>Candidatus Amesiibacteriota</taxon>
    </lineage>
</organism>
<dbReference type="Gene3D" id="3.40.50.150">
    <property type="entry name" value="Vaccinia Virus protein VP39"/>
    <property type="match status" value="1"/>
</dbReference>
<accession>A0A0G1M4U9</accession>
<dbReference type="EMBL" id="LCKS01000002">
    <property type="protein sequence ID" value="KKU03286.1"/>
    <property type="molecule type" value="Genomic_DNA"/>
</dbReference>
<dbReference type="Pfam" id="PF13489">
    <property type="entry name" value="Methyltransf_23"/>
    <property type="match status" value="1"/>
</dbReference>
<sequence length="249" mass="28468">MDKQYNEFHKKSKIQKKPIKRNNFTYRLIIREVEKILLKIKRNNVIILDYGCGIGTLAFYLASKGYNITGVDVSPLSIRLCNKSAKEMNLSGLAKFNLNKDFLKKLKKTSGKFDLIICSEVIEHVQNDIKLLKKLSGILNKGGYFLLTTPSKNAPLFKMGLAKLFDIRVGHLRRYTEKDLTKKVEKASFKIIKVIKTEGIIRNSLFLFPIFGNLVRFIKGPISDIVTFVDKISLKLFGESDIYVVCQKP</sequence>
<dbReference type="Proteomes" id="UP000034264">
    <property type="component" value="Unassembled WGS sequence"/>
</dbReference>
<evidence type="ECO:0000313" key="1">
    <source>
        <dbReference type="EMBL" id="KKU03286.1"/>
    </source>
</evidence>
<dbReference type="GO" id="GO:0008168">
    <property type="term" value="F:methyltransferase activity"/>
    <property type="evidence" value="ECO:0007669"/>
    <property type="project" value="UniProtKB-KW"/>
</dbReference>
<comment type="caution">
    <text evidence="1">The sequence shown here is derived from an EMBL/GenBank/DDBJ whole genome shotgun (WGS) entry which is preliminary data.</text>
</comment>
<dbReference type="InterPro" id="IPR029063">
    <property type="entry name" value="SAM-dependent_MTases_sf"/>
</dbReference>
<dbReference type="GO" id="GO:0032259">
    <property type="term" value="P:methylation"/>
    <property type="evidence" value="ECO:0007669"/>
    <property type="project" value="UniProtKB-KW"/>
</dbReference>
<dbReference type="SUPFAM" id="SSF53335">
    <property type="entry name" value="S-adenosyl-L-methionine-dependent methyltransferases"/>
    <property type="match status" value="1"/>
</dbReference>
<dbReference type="CDD" id="cd02440">
    <property type="entry name" value="AdoMet_MTases"/>
    <property type="match status" value="1"/>
</dbReference>
<gene>
    <name evidence="1" type="ORF">UX05_C0002G0042</name>
</gene>
<dbReference type="AlphaFoldDB" id="A0A0G1M4U9"/>